<sequence>MQDGTLELDREVASYWPEFAAEGKGAVTLRELLAHRAGIVGADTGFTAGELADDRVTPSGWRASGRSGGRVRPSAITPW</sequence>
<dbReference type="SUPFAM" id="SSF56601">
    <property type="entry name" value="beta-lactamase/transpeptidase-like"/>
    <property type="match status" value="1"/>
</dbReference>
<feature type="compositionally biased region" description="Low complexity" evidence="1">
    <location>
        <begin position="59"/>
        <end position="79"/>
    </location>
</feature>
<comment type="caution">
    <text evidence="4">The sequence shown here is derived from an EMBL/GenBank/DDBJ whole genome shotgun (WGS) entry which is preliminary data.</text>
</comment>
<dbReference type="Proteomes" id="UP000299211">
    <property type="component" value="Unassembled WGS sequence"/>
</dbReference>
<dbReference type="PANTHER" id="PTHR43319:SF3">
    <property type="entry name" value="BETA-LACTAMASE-RELATED DOMAIN-CONTAINING PROTEIN"/>
    <property type="match status" value="1"/>
</dbReference>
<reference evidence="3 6" key="2">
    <citation type="submission" date="2019-04" db="EMBL/GenBank/DDBJ databases">
        <title>Draft genome sequences of Streptomyces avermitilis NBRC 14893.</title>
        <authorList>
            <person name="Komaki H."/>
            <person name="Tamura T."/>
            <person name="Hosoyama A."/>
        </authorList>
    </citation>
    <scope>NUCLEOTIDE SEQUENCE [LARGE SCALE GENOMIC DNA]</scope>
    <source>
        <strain evidence="3 6">NBRC 14893</strain>
    </source>
</reference>
<dbReference type="InterPro" id="IPR001466">
    <property type="entry name" value="Beta-lactam-related"/>
</dbReference>
<evidence type="ECO:0000313" key="6">
    <source>
        <dbReference type="Proteomes" id="UP000302139"/>
    </source>
</evidence>
<accession>A0A4D4MQ58</accession>
<dbReference type="InterPro" id="IPR012338">
    <property type="entry name" value="Beta-lactam/transpept-like"/>
</dbReference>
<evidence type="ECO:0000313" key="3">
    <source>
        <dbReference type="EMBL" id="GDY65977.1"/>
    </source>
</evidence>
<proteinExistence type="predicted"/>
<dbReference type="InterPro" id="IPR052907">
    <property type="entry name" value="Beta-lactamase/esterase"/>
</dbReference>
<reference evidence="4 5" key="1">
    <citation type="submission" date="2019-04" db="EMBL/GenBank/DDBJ databases">
        <title>Draft genome sequences of Streptomyces avermitilis ATCC 31267.</title>
        <authorList>
            <person name="Komaki H."/>
            <person name="Tamura T."/>
            <person name="Hosoyama A."/>
        </authorList>
    </citation>
    <scope>NUCLEOTIDE SEQUENCE [LARGE SCALE GENOMIC DNA]</scope>
    <source>
        <strain evidence="4 5">ATCC 31267</strain>
    </source>
</reference>
<dbReference type="EMBL" id="BJHY01000001">
    <property type="protein sequence ID" value="GDY73804.1"/>
    <property type="molecule type" value="Genomic_DNA"/>
</dbReference>
<dbReference type="STRING" id="33903.AQJ43_15155"/>
<dbReference type="Proteomes" id="UP000302139">
    <property type="component" value="Unassembled WGS sequence"/>
</dbReference>
<evidence type="ECO:0000259" key="2">
    <source>
        <dbReference type="Pfam" id="PF00144"/>
    </source>
</evidence>
<organism evidence="4 5">
    <name type="scientific">Streptomyces avermitilis</name>
    <dbReference type="NCBI Taxonomy" id="33903"/>
    <lineage>
        <taxon>Bacteria</taxon>
        <taxon>Bacillati</taxon>
        <taxon>Actinomycetota</taxon>
        <taxon>Actinomycetes</taxon>
        <taxon>Kitasatosporales</taxon>
        <taxon>Streptomycetaceae</taxon>
        <taxon>Streptomyces</taxon>
    </lineage>
</organism>
<dbReference type="AlphaFoldDB" id="A0A4D4MQ58"/>
<gene>
    <name evidence="3" type="ORF">SAV14893_053700</name>
    <name evidence="4" type="ORF">SAV31267_032890</name>
</gene>
<evidence type="ECO:0000256" key="1">
    <source>
        <dbReference type="SAM" id="MobiDB-lite"/>
    </source>
</evidence>
<protein>
    <recommendedName>
        <fullName evidence="2">Beta-lactamase-related domain-containing protein</fullName>
    </recommendedName>
</protein>
<dbReference type="Gene3D" id="3.40.710.10">
    <property type="entry name" value="DD-peptidase/beta-lactamase superfamily"/>
    <property type="match status" value="1"/>
</dbReference>
<name>A0A4D4MQ58_STRAX</name>
<dbReference type="Pfam" id="PF00144">
    <property type="entry name" value="Beta-lactamase"/>
    <property type="match status" value="1"/>
</dbReference>
<dbReference type="EMBL" id="BJHX01000001">
    <property type="protein sequence ID" value="GDY65977.1"/>
    <property type="molecule type" value="Genomic_DNA"/>
</dbReference>
<evidence type="ECO:0000313" key="4">
    <source>
        <dbReference type="EMBL" id="GDY73804.1"/>
    </source>
</evidence>
<dbReference type="PANTHER" id="PTHR43319">
    <property type="entry name" value="BETA-LACTAMASE-RELATED"/>
    <property type="match status" value="1"/>
</dbReference>
<evidence type="ECO:0000313" key="5">
    <source>
        <dbReference type="Proteomes" id="UP000299211"/>
    </source>
</evidence>
<feature type="region of interest" description="Disordered" evidence="1">
    <location>
        <begin position="57"/>
        <end position="79"/>
    </location>
</feature>
<feature type="domain" description="Beta-lactamase-related" evidence="2">
    <location>
        <begin position="2"/>
        <end position="52"/>
    </location>
</feature>